<dbReference type="InterPro" id="IPR050183">
    <property type="entry name" value="DsbB"/>
</dbReference>
<evidence type="ECO:0000256" key="2">
    <source>
        <dbReference type="ARBA" id="ARBA00022475"/>
    </source>
</evidence>
<accession>A0ABY6DG23</accession>
<dbReference type="PANTHER" id="PTHR36570">
    <property type="entry name" value="DISULFIDE BOND FORMATION PROTEIN B"/>
    <property type="match status" value="1"/>
</dbReference>
<evidence type="ECO:0000256" key="4">
    <source>
        <dbReference type="ARBA" id="ARBA00022989"/>
    </source>
</evidence>
<sequence length="154" mass="15705">MTRKNLILLAAGGSALLLLGAFAFQHIGGLAPCKMCLWQRWPHAAAVLIGVLAIASRGPALPALGALAALATAAIGGYHTGVERGWWEGPASCTGAGNGLGGLSGTDLLSMGSPAGVVMCDEVAWQMLGLSMASWNMLASLGLVLLWILAARRN</sequence>
<comment type="subcellular location">
    <subcellularLocation>
        <location evidence="1">Cell membrane</location>
        <topology evidence="1">Multi-pass membrane protein</topology>
    </subcellularLocation>
</comment>
<evidence type="ECO:0000256" key="3">
    <source>
        <dbReference type="ARBA" id="ARBA00022692"/>
    </source>
</evidence>
<evidence type="ECO:0000256" key="6">
    <source>
        <dbReference type="SAM" id="Phobius"/>
    </source>
</evidence>
<reference evidence="7" key="1">
    <citation type="submission" date="2022-10" db="EMBL/GenBank/DDBJ databases">
        <title>Roseovarius pelagicus sp. nov., isolated from Arctic seawater.</title>
        <authorList>
            <person name="Hong Y.W."/>
            <person name="Hwang C.Y."/>
        </authorList>
    </citation>
    <scope>NUCLEOTIDE SEQUENCE</scope>
    <source>
        <strain evidence="7">HL-MP18</strain>
    </source>
</reference>
<keyword evidence="8" id="KW-1185">Reference proteome</keyword>
<evidence type="ECO:0000256" key="5">
    <source>
        <dbReference type="ARBA" id="ARBA00023136"/>
    </source>
</evidence>
<evidence type="ECO:0000313" key="7">
    <source>
        <dbReference type="EMBL" id="UXX85086.1"/>
    </source>
</evidence>
<dbReference type="EMBL" id="CP106738">
    <property type="protein sequence ID" value="UXX85086.1"/>
    <property type="molecule type" value="Genomic_DNA"/>
</dbReference>
<feature type="transmembrane region" description="Helical" evidence="6">
    <location>
        <begin position="39"/>
        <end position="56"/>
    </location>
</feature>
<dbReference type="Gene3D" id="1.20.1550.10">
    <property type="entry name" value="DsbB-like"/>
    <property type="match status" value="1"/>
</dbReference>
<evidence type="ECO:0000313" key="8">
    <source>
        <dbReference type="Proteomes" id="UP001064087"/>
    </source>
</evidence>
<dbReference type="InterPro" id="IPR003752">
    <property type="entry name" value="DiS_bond_form_DsbB/BdbC"/>
</dbReference>
<dbReference type="RefSeq" id="WP_165197555.1">
    <property type="nucleotide sequence ID" value="NZ_CP106738.1"/>
</dbReference>
<feature type="transmembrane region" description="Helical" evidence="6">
    <location>
        <begin position="63"/>
        <end position="81"/>
    </location>
</feature>
<gene>
    <name evidence="7" type="ORF">N7U68_03600</name>
</gene>
<dbReference type="PIRSF" id="PIRSF033913">
    <property type="entry name" value="S-S_format_DsbB"/>
    <property type="match status" value="1"/>
</dbReference>
<dbReference type="PANTHER" id="PTHR36570:SF3">
    <property type="entry name" value="DISULFIDE BOND FORMATION PROTEIN B"/>
    <property type="match status" value="1"/>
</dbReference>
<feature type="transmembrane region" description="Helical" evidence="6">
    <location>
        <begin position="133"/>
        <end position="151"/>
    </location>
</feature>
<keyword evidence="4 6" id="KW-1133">Transmembrane helix</keyword>
<dbReference type="Proteomes" id="UP001064087">
    <property type="component" value="Chromosome"/>
</dbReference>
<dbReference type="InterPro" id="IPR023380">
    <property type="entry name" value="DsbB-like_sf"/>
</dbReference>
<name>A0ABY6DG23_9RHOB</name>
<dbReference type="SUPFAM" id="SSF158442">
    <property type="entry name" value="DsbB-like"/>
    <property type="match status" value="1"/>
</dbReference>
<keyword evidence="5 6" id="KW-0472">Membrane</keyword>
<dbReference type="Pfam" id="PF02600">
    <property type="entry name" value="DsbB"/>
    <property type="match status" value="1"/>
</dbReference>
<dbReference type="InterPro" id="IPR024199">
    <property type="entry name" value="Uncharacterised_DsbB"/>
</dbReference>
<evidence type="ECO:0000256" key="1">
    <source>
        <dbReference type="ARBA" id="ARBA00004651"/>
    </source>
</evidence>
<organism evidence="7 8">
    <name type="scientific">Roseovarius pelagicus</name>
    <dbReference type="NCBI Taxonomy" id="2980108"/>
    <lineage>
        <taxon>Bacteria</taxon>
        <taxon>Pseudomonadati</taxon>
        <taxon>Pseudomonadota</taxon>
        <taxon>Alphaproteobacteria</taxon>
        <taxon>Rhodobacterales</taxon>
        <taxon>Roseobacteraceae</taxon>
        <taxon>Roseovarius</taxon>
    </lineage>
</organism>
<protein>
    <submittedName>
        <fullName evidence="7">Disulfide bond formation protein B</fullName>
    </submittedName>
</protein>
<keyword evidence="3 6" id="KW-0812">Transmembrane</keyword>
<proteinExistence type="predicted"/>
<keyword evidence="2" id="KW-1003">Cell membrane</keyword>